<dbReference type="Pfam" id="PF01979">
    <property type="entry name" value="Amidohydro_1"/>
    <property type="match status" value="1"/>
</dbReference>
<dbReference type="SUPFAM" id="SSF51338">
    <property type="entry name" value="Composite domain of metallo-dependent hydrolases"/>
    <property type="match status" value="1"/>
</dbReference>
<dbReference type="RefSeq" id="WP_011637549.1">
    <property type="nucleotide sequence ID" value="NC_008345.1"/>
</dbReference>
<evidence type="ECO:0000259" key="2">
    <source>
        <dbReference type="Pfam" id="PF01979"/>
    </source>
</evidence>
<dbReference type="SUPFAM" id="SSF51556">
    <property type="entry name" value="Metallo-dependent hydrolases"/>
    <property type="match status" value="1"/>
</dbReference>
<dbReference type="OrthoDB" id="9782972at2"/>
<dbReference type="Gene3D" id="3.20.20.140">
    <property type="entry name" value="Metal-dependent hydrolases"/>
    <property type="match status" value="1"/>
</dbReference>
<dbReference type="Proteomes" id="UP000000684">
    <property type="component" value="Chromosome"/>
</dbReference>
<dbReference type="GeneID" id="41837458"/>
<reference evidence="3 4" key="1">
    <citation type="submission" date="2006-08" db="EMBL/GenBank/DDBJ databases">
        <title>Complete sequence of Shewanella frigidimarina NCIMB 400.</title>
        <authorList>
            <consortium name="US DOE Joint Genome Institute"/>
            <person name="Copeland A."/>
            <person name="Lucas S."/>
            <person name="Lapidus A."/>
            <person name="Barry K."/>
            <person name="Detter J.C."/>
            <person name="Glavina del Rio T."/>
            <person name="Hammon N."/>
            <person name="Israni S."/>
            <person name="Dalin E."/>
            <person name="Tice H."/>
            <person name="Pitluck S."/>
            <person name="Fredrickson J.K."/>
            <person name="Kolker E."/>
            <person name="McCuel L.A."/>
            <person name="DiChristina T."/>
            <person name="Nealson K.H."/>
            <person name="Newman D."/>
            <person name="Tiedje J.M."/>
            <person name="Zhou J."/>
            <person name="Romine M.F."/>
            <person name="Culley D.E."/>
            <person name="Serres M."/>
            <person name="Chertkov O."/>
            <person name="Brettin T."/>
            <person name="Bruce D."/>
            <person name="Han C."/>
            <person name="Tapia R."/>
            <person name="Gilna P."/>
            <person name="Schmutz J."/>
            <person name="Larimer F."/>
            <person name="Land M."/>
            <person name="Hauser L."/>
            <person name="Kyrpides N."/>
            <person name="Mikhailova N."/>
            <person name="Richardson P."/>
        </authorList>
    </citation>
    <scope>NUCLEOTIDE SEQUENCE [LARGE SCALE GENOMIC DNA]</scope>
    <source>
        <strain evidence="3 4">NCIMB 400</strain>
    </source>
</reference>
<keyword evidence="1" id="KW-0732">Signal</keyword>
<keyword evidence="3" id="KW-0378">Hydrolase</keyword>
<dbReference type="STRING" id="318167.Sfri_2093"/>
<dbReference type="HOGENOM" id="CLU_023620_2_2_6"/>
<evidence type="ECO:0000313" key="3">
    <source>
        <dbReference type="EMBL" id="ABI71939.1"/>
    </source>
</evidence>
<keyword evidence="4" id="KW-1185">Reference proteome</keyword>
<accession>Q081X6</accession>
<evidence type="ECO:0000313" key="4">
    <source>
        <dbReference type="Proteomes" id="UP000000684"/>
    </source>
</evidence>
<protein>
    <submittedName>
        <fullName evidence="3">Amidohydrolase</fullName>
    </submittedName>
</protein>
<dbReference type="InterPro" id="IPR006680">
    <property type="entry name" value="Amidohydro-rel"/>
</dbReference>
<proteinExistence type="predicted"/>
<evidence type="ECO:0000256" key="1">
    <source>
        <dbReference type="SAM" id="SignalP"/>
    </source>
</evidence>
<organism evidence="3 4">
    <name type="scientific">Shewanella frigidimarina (strain NCIMB 400)</name>
    <dbReference type="NCBI Taxonomy" id="318167"/>
    <lineage>
        <taxon>Bacteria</taxon>
        <taxon>Pseudomonadati</taxon>
        <taxon>Pseudomonadota</taxon>
        <taxon>Gammaproteobacteria</taxon>
        <taxon>Alteromonadales</taxon>
        <taxon>Shewanellaceae</taxon>
        <taxon>Shewanella</taxon>
    </lineage>
</organism>
<gene>
    <name evidence="3" type="ordered locus">Sfri_2093</name>
</gene>
<dbReference type="EMBL" id="CP000447">
    <property type="protein sequence ID" value="ABI71939.1"/>
    <property type="molecule type" value="Genomic_DNA"/>
</dbReference>
<dbReference type="KEGG" id="sfr:Sfri_2093"/>
<dbReference type="Gene3D" id="2.30.40.10">
    <property type="entry name" value="Urease, subunit C, domain 1"/>
    <property type="match status" value="1"/>
</dbReference>
<dbReference type="GO" id="GO:0016810">
    <property type="term" value="F:hydrolase activity, acting on carbon-nitrogen (but not peptide) bonds"/>
    <property type="evidence" value="ECO:0007669"/>
    <property type="project" value="InterPro"/>
</dbReference>
<sequence precursor="true">MPLKNNKINAISFALSLILGTTFITPAIAQDTLILADAYIDVAKGKSINDAAIIVSNNQIIKVTTATNINNKADYSLIDLKGKTLVPGVMDMHVHLSFDAEDNFLESMNYSVPRQTVKAVKNAQKTLLAGFTTVRDLGASGYSVIATRDGIDAGDIPGPRIWAVGHAIGITGGHCDDNFPAPEAHAKAQGVADGPWEVRTKVRENIKYGANAIKVCATGGVFSKGTQVGAQQMTYEELKSAADEAHMRGLVIAAHAHGTSGIKDAIRAGIDSIEHCSFMDDEAIKMAIKAGTYLSCDIYNTEYTLAYGAANGVPEANINKEKQVSQAQRDSFRKAVKAGAKMVFGSDAAIYPHGDNGKQFSRMVTFGMTPIQALQAATINSAALIKQDNLGQIKAGFMADIIAVDGNPLDNISLMENVTFVMKDGVVYKQL</sequence>
<dbReference type="PANTHER" id="PTHR43135">
    <property type="entry name" value="ALPHA-D-RIBOSE 1-METHYLPHOSPHONATE 5-TRIPHOSPHATE DIPHOSPHATASE"/>
    <property type="match status" value="1"/>
</dbReference>
<dbReference type="CDD" id="cd01299">
    <property type="entry name" value="Met_dep_hydrolase_A"/>
    <property type="match status" value="1"/>
</dbReference>
<dbReference type="InterPro" id="IPR011059">
    <property type="entry name" value="Metal-dep_hydrolase_composite"/>
</dbReference>
<name>Q081X6_SHEFN</name>
<dbReference type="InterPro" id="IPR057744">
    <property type="entry name" value="OTAase-like"/>
</dbReference>
<dbReference type="AlphaFoldDB" id="Q081X6"/>
<feature type="chain" id="PRO_5004166170" evidence="1">
    <location>
        <begin position="30"/>
        <end position="431"/>
    </location>
</feature>
<dbReference type="PANTHER" id="PTHR43135:SF3">
    <property type="entry name" value="ALPHA-D-RIBOSE 1-METHYLPHOSPHONATE 5-TRIPHOSPHATE DIPHOSPHATASE"/>
    <property type="match status" value="1"/>
</dbReference>
<dbReference type="InterPro" id="IPR032466">
    <property type="entry name" value="Metal_Hydrolase"/>
</dbReference>
<dbReference type="eggNOG" id="COG1228">
    <property type="taxonomic scope" value="Bacteria"/>
</dbReference>
<dbReference type="InterPro" id="IPR051781">
    <property type="entry name" value="Metallo-dep_Hydrolase"/>
</dbReference>
<feature type="signal peptide" evidence="1">
    <location>
        <begin position="1"/>
        <end position="29"/>
    </location>
</feature>
<feature type="domain" description="Amidohydrolase-related" evidence="2">
    <location>
        <begin position="84"/>
        <end position="426"/>
    </location>
</feature>